<dbReference type="SUPFAM" id="SSF52058">
    <property type="entry name" value="L domain-like"/>
    <property type="match status" value="1"/>
</dbReference>
<reference evidence="5" key="1">
    <citation type="submission" date="2025-08" db="UniProtKB">
        <authorList>
            <consortium name="RefSeq"/>
        </authorList>
    </citation>
    <scope>IDENTIFICATION</scope>
    <source>
        <tissue evidence="5">Sperm</tissue>
    </source>
</reference>
<dbReference type="InterPro" id="IPR032675">
    <property type="entry name" value="LRR_dom_sf"/>
</dbReference>
<organism evidence="4 5">
    <name type="scientific">Petromyzon marinus</name>
    <name type="common">Sea lamprey</name>
    <dbReference type="NCBI Taxonomy" id="7757"/>
    <lineage>
        <taxon>Eukaryota</taxon>
        <taxon>Metazoa</taxon>
        <taxon>Chordata</taxon>
        <taxon>Craniata</taxon>
        <taxon>Vertebrata</taxon>
        <taxon>Cyclostomata</taxon>
        <taxon>Hyperoartia</taxon>
        <taxon>Petromyzontiformes</taxon>
        <taxon>Petromyzontidae</taxon>
        <taxon>Petromyzon</taxon>
    </lineage>
</organism>
<evidence type="ECO:0000256" key="3">
    <source>
        <dbReference type="RuleBase" id="RU364097"/>
    </source>
</evidence>
<dbReference type="SMART" id="SM00369">
    <property type="entry name" value="LRR_TYP"/>
    <property type="match status" value="4"/>
</dbReference>
<gene>
    <name evidence="5" type="primary">LOC116957748</name>
</gene>
<dbReference type="KEGG" id="pmrn:116957748"/>
<evidence type="ECO:0000313" key="5">
    <source>
        <dbReference type="RefSeq" id="XP_032835975.1"/>
    </source>
</evidence>
<accession>A0AAJ7UGL1</accession>
<keyword evidence="2" id="KW-0677">Repeat</keyword>
<dbReference type="PANTHER" id="PTHR45712">
    <property type="entry name" value="AGAP008170-PA"/>
    <property type="match status" value="1"/>
</dbReference>
<evidence type="ECO:0000313" key="4">
    <source>
        <dbReference type="Proteomes" id="UP001318040"/>
    </source>
</evidence>
<keyword evidence="3" id="KW-0272">Extracellular matrix</keyword>
<sequence length="169" mass="18303">MASGGLSGLRSLAYLRASECNLTAVPQGLPPQLQELYLDSNAIKTVRKDDLKGLTKLTRLGLSDNAVKSVAAGALDLSSLRELHLDHNELSSVPPGFPTLKRLQVIFLHDNKIASIFNDSFCPPVFNPKKALYTSISLFGNALRPWEVPASAFSCVSGRAALHLGNYRK</sequence>
<proteinExistence type="inferred from homology"/>
<dbReference type="InterPro" id="IPR003591">
    <property type="entry name" value="Leu-rich_rpt_typical-subtyp"/>
</dbReference>
<keyword evidence="3" id="KW-0964">Secreted</keyword>
<dbReference type="InterPro" id="IPR001611">
    <property type="entry name" value="Leu-rich_rpt"/>
</dbReference>
<dbReference type="GO" id="GO:0005615">
    <property type="term" value="C:extracellular space"/>
    <property type="evidence" value="ECO:0007669"/>
    <property type="project" value="TreeGrafter"/>
</dbReference>
<name>A0AAJ7UGL1_PETMA</name>
<keyword evidence="1" id="KW-0433">Leucine-rich repeat</keyword>
<evidence type="ECO:0000256" key="1">
    <source>
        <dbReference type="ARBA" id="ARBA00022614"/>
    </source>
</evidence>
<dbReference type="Gene3D" id="3.80.10.10">
    <property type="entry name" value="Ribonuclease Inhibitor"/>
    <property type="match status" value="1"/>
</dbReference>
<comment type="similarity">
    <text evidence="3">Belongs to the small leucine-rich proteoglycan (SLRP) family. SLRP class I subfamily.</text>
</comment>
<evidence type="ECO:0000256" key="2">
    <source>
        <dbReference type="ARBA" id="ARBA00022737"/>
    </source>
</evidence>
<dbReference type="InterPro" id="IPR050333">
    <property type="entry name" value="SLRP"/>
</dbReference>
<dbReference type="PANTHER" id="PTHR45712:SF14">
    <property type="entry name" value="DECORIN"/>
    <property type="match status" value="1"/>
</dbReference>
<comment type="subcellular location">
    <subcellularLocation>
        <location evidence="3">Secreted</location>
        <location evidence="3">Extracellular space</location>
        <location evidence="3">Extracellular matrix</location>
    </subcellularLocation>
</comment>
<comment type="subunit">
    <text evidence="3">Binds to type I and type II collagen, fibronectin and TGF-beta. Forms a ternary complex with MFAP2 and ELN.</text>
</comment>
<dbReference type="Pfam" id="PF13855">
    <property type="entry name" value="LRR_8"/>
    <property type="match status" value="1"/>
</dbReference>
<dbReference type="PROSITE" id="PS51450">
    <property type="entry name" value="LRR"/>
    <property type="match status" value="2"/>
</dbReference>
<protein>
    <recommendedName>
        <fullName evidence="3">Decorin</fullName>
    </recommendedName>
    <alternativeName>
        <fullName evidence="3">Bone proteoglycan II</fullName>
    </alternativeName>
</protein>
<dbReference type="RefSeq" id="XP_032835975.1">
    <property type="nucleotide sequence ID" value="XM_032980084.1"/>
</dbReference>
<dbReference type="AlphaFoldDB" id="A0AAJ7UGL1"/>
<dbReference type="Proteomes" id="UP001318040">
    <property type="component" value="Chromosome 85"/>
</dbReference>
<comment type="function">
    <text evidence="3">May affect the rate of fibrils formation.</text>
</comment>
<keyword evidence="4" id="KW-1185">Reference proteome</keyword>